<evidence type="ECO:0000313" key="2">
    <source>
        <dbReference type="EMBL" id="AWB50579.1"/>
    </source>
</evidence>
<reference evidence="2 3" key="1">
    <citation type="submission" date="2018-04" db="EMBL/GenBank/DDBJ databases">
        <title>Genome sequencing of Gemmobacter.</title>
        <authorList>
            <person name="Yi H."/>
            <person name="Baek M.-G."/>
        </authorList>
    </citation>
    <scope>NUCLEOTIDE SEQUENCE [LARGE SCALE GENOMIC DNA]</scope>
    <source>
        <strain evidence="2 3">HYN0069</strain>
        <plasmid evidence="3">Plasmid unnamed1</plasmid>
    </source>
</reference>
<evidence type="ECO:0000259" key="1">
    <source>
        <dbReference type="Pfam" id="PF13480"/>
    </source>
</evidence>
<sequence>MTAIDIQVITDPKAFYAIAPEWNALVDRSSPEALFTRHDFLTENLRKLQTGQPRARPYLILLRRNGHLVAGLPFALRRDRLGTAVLEWLGSGTPLYACMPGDLSQAELVTHLYAELRRVPVLRKLKVDFVPSETVLASALRTLGAQEIPLAPRLLRDLSTHDLAATISARRRKKLAQYRKRFMTLGNLRVGTVTEPQELAALSDWIMTIKRNWVLQRQGNDTWATDPSTAAYFARMSDVLAKTGRAWGTALTLDGQLVCANLLFQQGDTVFWSKTAHIADHAALSPGWLAIDHGLQTASERGARRMDMMMGSSYLKDTLATATAPISSFRLKLNPLARLLPMR</sequence>
<accession>A0A2S0URX8</accession>
<dbReference type="KEGG" id="geh:HYN69_18420"/>
<evidence type="ECO:0000313" key="3">
    <source>
        <dbReference type="Proteomes" id="UP000244496"/>
    </source>
</evidence>
<keyword evidence="3" id="KW-1185">Reference proteome</keyword>
<geneLocation type="plasmid" evidence="2">
    <name>unnamed1</name>
</geneLocation>
<proteinExistence type="predicted"/>
<dbReference type="InterPro" id="IPR038740">
    <property type="entry name" value="BioF2-like_GNAT_dom"/>
</dbReference>
<dbReference type="RefSeq" id="WP_108437384.1">
    <property type="nucleotide sequence ID" value="NZ_CP028919.1"/>
</dbReference>
<protein>
    <recommendedName>
        <fullName evidence="1">BioF2-like acetyltransferase domain-containing protein</fullName>
    </recommendedName>
</protein>
<dbReference type="EMBL" id="CP028919">
    <property type="protein sequence ID" value="AWB50579.1"/>
    <property type="molecule type" value="Genomic_DNA"/>
</dbReference>
<keyword evidence="2" id="KW-0614">Plasmid</keyword>
<name>A0A2S0URX8_9RHOB</name>
<dbReference type="AlphaFoldDB" id="A0A2S0URX8"/>
<dbReference type="Proteomes" id="UP000244496">
    <property type="component" value="Plasmid unnamed1"/>
</dbReference>
<dbReference type="InterPro" id="IPR016181">
    <property type="entry name" value="Acyl_CoA_acyltransferase"/>
</dbReference>
<dbReference type="OrthoDB" id="8565998at2"/>
<gene>
    <name evidence="2" type="ORF">HYN69_18420</name>
</gene>
<dbReference type="Gene3D" id="3.40.630.30">
    <property type="match status" value="1"/>
</dbReference>
<dbReference type="Pfam" id="PF13480">
    <property type="entry name" value="Acetyltransf_6"/>
    <property type="match status" value="1"/>
</dbReference>
<organism evidence="2 3">
    <name type="scientific">Paragemmobacter aquarius</name>
    <dbReference type="NCBI Taxonomy" id="2169400"/>
    <lineage>
        <taxon>Bacteria</taxon>
        <taxon>Pseudomonadati</taxon>
        <taxon>Pseudomonadota</taxon>
        <taxon>Alphaproteobacteria</taxon>
        <taxon>Rhodobacterales</taxon>
        <taxon>Paracoccaceae</taxon>
        <taxon>Paragemmobacter</taxon>
    </lineage>
</organism>
<feature type="domain" description="BioF2-like acetyltransferase" evidence="1">
    <location>
        <begin position="170"/>
        <end position="315"/>
    </location>
</feature>
<dbReference type="SUPFAM" id="SSF55729">
    <property type="entry name" value="Acyl-CoA N-acyltransferases (Nat)"/>
    <property type="match status" value="1"/>
</dbReference>